<dbReference type="EMBL" id="LWQS01000077">
    <property type="protein sequence ID" value="OAN43660.1"/>
    <property type="molecule type" value="Genomic_DNA"/>
</dbReference>
<proteinExistence type="predicted"/>
<dbReference type="STRING" id="1707952.A6A03_18115"/>
<gene>
    <name evidence="1" type="ORF">A6A03_18115</name>
</gene>
<reference evidence="1 2" key="1">
    <citation type="submission" date="2016-04" db="EMBL/GenBank/DDBJ databases">
        <title>Chloroflexus islandicus sp. nov., a thermophilic filamentous anoxygenic phototrophic bacterium from geyser Strokkur (Iceland).</title>
        <authorList>
            <person name="Gaisin V.A."/>
            <person name="Kalashnikov A.M."/>
            <person name="Sukhacheva M.V."/>
            <person name="Grouzdev D.S."/>
            <person name="Ivanov T.M."/>
            <person name="Kuznetsov B."/>
            <person name="Gorlenko V.M."/>
        </authorList>
    </citation>
    <scope>NUCLEOTIDE SEQUENCE [LARGE SCALE GENOMIC DNA]</scope>
    <source>
        <strain evidence="2">isl-2</strain>
    </source>
</reference>
<protein>
    <recommendedName>
        <fullName evidence="3">Plasmid stabilization protein</fullName>
    </recommendedName>
</protein>
<sequence>MSYDLFLEPEVHAARHTLPGHVRQRIRRIIADLAVTPRPPDSIALNTANIDLRSGIEVRRIRMERWRIIYAVCDDERWMGLGIGVASSSAV</sequence>
<keyword evidence="2" id="KW-1185">Reference proteome</keyword>
<accession>A0A178M4H9</accession>
<dbReference type="SUPFAM" id="SSF143011">
    <property type="entry name" value="RelE-like"/>
    <property type="match status" value="1"/>
</dbReference>
<organism evidence="1 2">
    <name type="scientific">Chloroflexus islandicus</name>
    <dbReference type="NCBI Taxonomy" id="1707952"/>
    <lineage>
        <taxon>Bacteria</taxon>
        <taxon>Bacillati</taxon>
        <taxon>Chloroflexota</taxon>
        <taxon>Chloroflexia</taxon>
        <taxon>Chloroflexales</taxon>
        <taxon>Chloroflexineae</taxon>
        <taxon>Chloroflexaceae</taxon>
        <taxon>Chloroflexus</taxon>
    </lineage>
</organism>
<dbReference type="RefSeq" id="WP_216636355.1">
    <property type="nucleotide sequence ID" value="NZ_LWQS01000077.1"/>
</dbReference>
<dbReference type="Proteomes" id="UP000078287">
    <property type="component" value="Unassembled WGS sequence"/>
</dbReference>
<evidence type="ECO:0008006" key="3">
    <source>
        <dbReference type="Google" id="ProtNLM"/>
    </source>
</evidence>
<dbReference type="InterPro" id="IPR035093">
    <property type="entry name" value="RelE/ParE_toxin_dom_sf"/>
</dbReference>
<dbReference type="Gene3D" id="3.30.2310.20">
    <property type="entry name" value="RelE-like"/>
    <property type="match status" value="1"/>
</dbReference>
<comment type="caution">
    <text evidence="1">The sequence shown here is derived from an EMBL/GenBank/DDBJ whole genome shotgun (WGS) entry which is preliminary data.</text>
</comment>
<evidence type="ECO:0000313" key="2">
    <source>
        <dbReference type="Proteomes" id="UP000078287"/>
    </source>
</evidence>
<evidence type="ECO:0000313" key="1">
    <source>
        <dbReference type="EMBL" id="OAN43660.1"/>
    </source>
</evidence>
<name>A0A178M4H9_9CHLR</name>
<dbReference type="AlphaFoldDB" id="A0A178M4H9"/>